<reference evidence="3" key="1">
    <citation type="submission" date="2011-07" db="EMBL/GenBank/DDBJ databases">
        <authorList>
            <consortium name="Caenorhabditis brenneri Sequencing and Analysis Consortium"/>
            <person name="Wilson R.K."/>
        </authorList>
    </citation>
    <scope>NUCLEOTIDE SEQUENCE [LARGE SCALE GENOMIC DNA]</scope>
    <source>
        <strain evidence="3">PB2801</strain>
    </source>
</reference>
<organism evidence="3">
    <name type="scientific">Caenorhabditis brenneri</name>
    <name type="common">Nematode worm</name>
    <dbReference type="NCBI Taxonomy" id="135651"/>
    <lineage>
        <taxon>Eukaryota</taxon>
        <taxon>Metazoa</taxon>
        <taxon>Ecdysozoa</taxon>
        <taxon>Nematoda</taxon>
        <taxon>Chromadorea</taxon>
        <taxon>Rhabditida</taxon>
        <taxon>Rhabditina</taxon>
        <taxon>Rhabditomorpha</taxon>
        <taxon>Rhabditoidea</taxon>
        <taxon>Rhabditidae</taxon>
        <taxon>Peloderinae</taxon>
        <taxon>Caenorhabditis</taxon>
    </lineage>
</organism>
<feature type="region of interest" description="Disordered" evidence="1">
    <location>
        <begin position="150"/>
        <end position="170"/>
    </location>
</feature>
<proteinExistence type="predicted"/>
<evidence type="ECO:0000313" key="2">
    <source>
        <dbReference type="EMBL" id="EGT58206.1"/>
    </source>
</evidence>
<dbReference type="EMBL" id="GL379866">
    <property type="protein sequence ID" value="EGT58206.1"/>
    <property type="molecule type" value="Genomic_DNA"/>
</dbReference>
<dbReference type="AlphaFoldDB" id="G0ND76"/>
<dbReference type="HOGENOM" id="CLU_1171523_0_0_1"/>
<evidence type="ECO:0000256" key="1">
    <source>
        <dbReference type="SAM" id="MobiDB-lite"/>
    </source>
</evidence>
<gene>
    <name evidence="2" type="ORF">CAEBREN_20786</name>
</gene>
<dbReference type="Proteomes" id="UP000008068">
    <property type="component" value="Unassembled WGS sequence"/>
</dbReference>
<sequence>MEFQKFAQPKLAKLELLVKLRVPVGENIKHEFLRKAIVLNFLEIDERHGLTKNDLFEEIGRTKNYVASDDQTWFFLSLRVLEATRTAVTAQLLSHILFVLLVPAQSTGGEIRLYFVEKGVHKFLYQGRVKEYVHDMEEIIEGDVGNVDKTEKEEKIQESKENEKDTEESNEKLNVLDHVLNISERVSFSIAESSSNPFINALLGIAGNLEDAPRMDLRRQYQRTRKLEKGKGTRAGA</sequence>
<evidence type="ECO:0000313" key="3">
    <source>
        <dbReference type="Proteomes" id="UP000008068"/>
    </source>
</evidence>
<keyword evidence="3" id="KW-1185">Reference proteome</keyword>
<dbReference type="InParanoid" id="G0ND76"/>
<protein>
    <recommendedName>
        <fullName evidence="4">SPK domain-containing protein</fullName>
    </recommendedName>
</protein>
<evidence type="ECO:0008006" key="4">
    <source>
        <dbReference type="Google" id="ProtNLM"/>
    </source>
</evidence>
<name>G0ND76_CAEBE</name>
<accession>G0ND76</accession>